<dbReference type="InterPro" id="IPR036249">
    <property type="entry name" value="Thioredoxin-like_sf"/>
</dbReference>
<proteinExistence type="predicted"/>
<evidence type="ECO:0000313" key="5">
    <source>
        <dbReference type="EMBL" id="MBB4246288.1"/>
    </source>
</evidence>
<accession>A0A840G6D5</accession>
<dbReference type="InterPro" id="IPR013740">
    <property type="entry name" value="Redoxin"/>
</dbReference>
<keyword evidence="3" id="KW-0676">Redox-active center</keyword>
<comment type="caution">
    <text evidence="5">The sequence shown here is derived from an EMBL/GenBank/DDBJ whole genome shotgun (WGS) entry which is preliminary data.</text>
</comment>
<evidence type="ECO:0000256" key="3">
    <source>
        <dbReference type="ARBA" id="ARBA00023284"/>
    </source>
</evidence>
<evidence type="ECO:0000259" key="4">
    <source>
        <dbReference type="PROSITE" id="PS51352"/>
    </source>
</evidence>
<evidence type="ECO:0000256" key="1">
    <source>
        <dbReference type="ARBA" id="ARBA00004196"/>
    </source>
</evidence>
<dbReference type="EMBL" id="JACIGE010000002">
    <property type="protein sequence ID" value="MBB4246288.1"/>
    <property type="molecule type" value="Genomic_DNA"/>
</dbReference>
<dbReference type="CDD" id="cd02966">
    <property type="entry name" value="TlpA_like_family"/>
    <property type="match status" value="1"/>
</dbReference>
<dbReference type="SUPFAM" id="SSF52833">
    <property type="entry name" value="Thioredoxin-like"/>
    <property type="match status" value="1"/>
</dbReference>
<dbReference type="InterPro" id="IPR017937">
    <property type="entry name" value="Thioredoxin_CS"/>
</dbReference>
<dbReference type="RefSeq" id="WP_184414911.1">
    <property type="nucleotide sequence ID" value="NZ_JACIGE010000002.1"/>
</dbReference>
<dbReference type="AlphaFoldDB" id="A0A840G6D5"/>
<organism evidence="5 6">
    <name type="scientific">Rhodocyclus tenuis</name>
    <name type="common">Rhodospirillum tenue</name>
    <dbReference type="NCBI Taxonomy" id="1066"/>
    <lineage>
        <taxon>Bacteria</taxon>
        <taxon>Pseudomonadati</taxon>
        <taxon>Pseudomonadota</taxon>
        <taxon>Betaproteobacteria</taxon>
        <taxon>Rhodocyclales</taxon>
        <taxon>Rhodocyclaceae</taxon>
        <taxon>Rhodocyclus</taxon>
    </lineage>
</organism>
<feature type="domain" description="Thioredoxin" evidence="4">
    <location>
        <begin position="41"/>
        <end position="182"/>
    </location>
</feature>
<dbReference type="GO" id="GO:0016853">
    <property type="term" value="F:isomerase activity"/>
    <property type="evidence" value="ECO:0007669"/>
    <property type="project" value="UniProtKB-KW"/>
</dbReference>
<keyword evidence="5" id="KW-0413">Isomerase</keyword>
<evidence type="ECO:0000313" key="6">
    <source>
        <dbReference type="Proteomes" id="UP000587070"/>
    </source>
</evidence>
<dbReference type="Proteomes" id="UP000587070">
    <property type="component" value="Unassembled WGS sequence"/>
</dbReference>
<comment type="subcellular location">
    <subcellularLocation>
        <location evidence="1">Cell envelope</location>
    </subcellularLocation>
</comment>
<keyword evidence="6" id="KW-1185">Reference proteome</keyword>
<dbReference type="PROSITE" id="PS00194">
    <property type="entry name" value="THIOREDOXIN_1"/>
    <property type="match status" value="1"/>
</dbReference>
<dbReference type="InterPro" id="IPR013766">
    <property type="entry name" value="Thioredoxin_domain"/>
</dbReference>
<dbReference type="GO" id="GO:0015036">
    <property type="term" value="F:disulfide oxidoreductase activity"/>
    <property type="evidence" value="ECO:0007669"/>
    <property type="project" value="UniProtKB-ARBA"/>
</dbReference>
<name>A0A840G6D5_RHOTE</name>
<keyword evidence="2" id="KW-0201">Cytochrome c-type biogenesis</keyword>
<protein>
    <submittedName>
        <fullName evidence="5">Thiol-disulfide isomerase/thioredoxin</fullName>
    </submittedName>
</protein>
<dbReference type="PANTHER" id="PTHR42852:SF17">
    <property type="entry name" value="THIOREDOXIN-LIKE PROTEIN HI_1115"/>
    <property type="match status" value="1"/>
</dbReference>
<reference evidence="5 6" key="1">
    <citation type="submission" date="2020-08" db="EMBL/GenBank/DDBJ databases">
        <title>Genome sequencing of Purple Non-Sulfur Bacteria from various extreme environments.</title>
        <authorList>
            <person name="Mayer M."/>
        </authorList>
    </citation>
    <scope>NUCLEOTIDE SEQUENCE [LARGE SCALE GENOMIC DNA]</scope>
    <source>
        <strain evidence="5 6">2761</strain>
    </source>
</reference>
<gene>
    <name evidence="5" type="ORF">GGD90_000645</name>
</gene>
<sequence>MNRIVVFIAAFAIALAALVAGLYTSSRQDGSPSGSTATIPPKAAETLFAARLTNLQGGGQQLEQYRGKTLVVNFWAAWCPPCREEMPGFARLQRKFADKGVQFVGIALDNADNVRTFLQSTPVDYPQLLAGDDGSDLARAVGNSSLALPYTLIIDAGGKVRSTRMGYLPESDLEPLLQQALAN</sequence>
<dbReference type="InterPro" id="IPR050553">
    <property type="entry name" value="Thioredoxin_ResA/DsbE_sf"/>
</dbReference>
<dbReference type="PANTHER" id="PTHR42852">
    <property type="entry name" value="THIOL:DISULFIDE INTERCHANGE PROTEIN DSBE"/>
    <property type="match status" value="1"/>
</dbReference>
<dbReference type="GO" id="GO:0017004">
    <property type="term" value="P:cytochrome complex assembly"/>
    <property type="evidence" value="ECO:0007669"/>
    <property type="project" value="UniProtKB-KW"/>
</dbReference>
<dbReference type="PROSITE" id="PS51352">
    <property type="entry name" value="THIOREDOXIN_2"/>
    <property type="match status" value="1"/>
</dbReference>
<evidence type="ECO:0000256" key="2">
    <source>
        <dbReference type="ARBA" id="ARBA00022748"/>
    </source>
</evidence>
<dbReference type="Pfam" id="PF08534">
    <property type="entry name" value="Redoxin"/>
    <property type="match status" value="1"/>
</dbReference>
<dbReference type="GO" id="GO:0030313">
    <property type="term" value="C:cell envelope"/>
    <property type="evidence" value="ECO:0007669"/>
    <property type="project" value="UniProtKB-SubCell"/>
</dbReference>
<dbReference type="Gene3D" id="3.40.30.10">
    <property type="entry name" value="Glutaredoxin"/>
    <property type="match status" value="1"/>
</dbReference>